<organism evidence="1 2">
    <name type="scientific">Salinactinospora qingdaonensis</name>
    <dbReference type="NCBI Taxonomy" id="702744"/>
    <lineage>
        <taxon>Bacteria</taxon>
        <taxon>Bacillati</taxon>
        <taxon>Actinomycetota</taxon>
        <taxon>Actinomycetes</taxon>
        <taxon>Streptosporangiales</taxon>
        <taxon>Nocardiopsidaceae</taxon>
        <taxon>Salinactinospora</taxon>
    </lineage>
</organism>
<dbReference type="Proteomes" id="UP001500908">
    <property type="component" value="Unassembled WGS sequence"/>
</dbReference>
<keyword evidence="2" id="KW-1185">Reference proteome</keyword>
<dbReference type="EMBL" id="BAABDD010000029">
    <property type="protein sequence ID" value="GAA3759777.1"/>
    <property type="molecule type" value="Genomic_DNA"/>
</dbReference>
<dbReference type="RefSeq" id="WP_344975279.1">
    <property type="nucleotide sequence ID" value="NZ_BAABDD010000029.1"/>
</dbReference>
<name>A0ABP7GFP5_9ACTN</name>
<protein>
    <submittedName>
        <fullName evidence="1">Uncharacterized protein</fullName>
    </submittedName>
</protein>
<evidence type="ECO:0000313" key="2">
    <source>
        <dbReference type="Proteomes" id="UP001500908"/>
    </source>
</evidence>
<reference evidence="2" key="1">
    <citation type="journal article" date="2019" name="Int. J. Syst. Evol. Microbiol.">
        <title>The Global Catalogue of Microorganisms (GCM) 10K type strain sequencing project: providing services to taxonomists for standard genome sequencing and annotation.</title>
        <authorList>
            <consortium name="The Broad Institute Genomics Platform"/>
            <consortium name="The Broad Institute Genome Sequencing Center for Infectious Disease"/>
            <person name="Wu L."/>
            <person name="Ma J."/>
        </authorList>
    </citation>
    <scope>NUCLEOTIDE SEQUENCE [LARGE SCALE GENOMIC DNA]</scope>
    <source>
        <strain evidence="2">JCM 17137</strain>
    </source>
</reference>
<sequence length="85" mass="9109">MAHTHLPGEDVISRVRAIPDVVDAVITADGEGVAAGTVELRVRTRRGRPLPVLAGVIQARLAGFAAGRTIKISLRPVDDMVEWPF</sequence>
<comment type="caution">
    <text evidence="1">The sequence shown here is derived from an EMBL/GenBank/DDBJ whole genome shotgun (WGS) entry which is preliminary data.</text>
</comment>
<proteinExistence type="predicted"/>
<gene>
    <name evidence="1" type="ORF">GCM10022402_42110</name>
</gene>
<evidence type="ECO:0000313" key="1">
    <source>
        <dbReference type="EMBL" id="GAA3759777.1"/>
    </source>
</evidence>
<accession>A0ABP7GFP5</accession>